<evidence type="ECO:0000313" key="4">
    <source>
        <dbReference type="Proteomes" id="UP000322234"/>
    </source>
</evidence>
<gene>
    <name evidence="3" type="ORF">E5288_WYG017002</name>
</gene>
<feature type="signal peptide" evidence="2">
    <location>
        <begin position="1"/>
        <end position="25"/>
    </location>
</feature>
<evidence type="ECO:0000256" key="1">
    <source>
        <dbReference type="SAM" id="MobiDB-lite"/>
    </source>
</evidence>
<feature type="region of interest" description="Disordered" evidence="1">
    <location>
        <begin position="83"/>
        <end position="113"/>
    </location>
</feature>
<name>A0A6B0RFD7_9CETA</name>
<accession>A0A6B0RFD7</accession>
<evidence type="ECO:0000256" key="2">
    <source>
        <dbReference type="SAM" id="SignalP"/>
    </source>
</evidence>
<dbReference type="AlphaFoldDB" id="A0A6B0RFD7"/>
<sequence length="113" mass="11671">MREAQRPAALLGVLLTLEQLQLRLSALGSKVGCTGSLAFCSVAFTAIALRGCGQITPGGCVVRVGKTHNATCHSCRSVGRLPMGPGPSCSPSLEIEDELDPEAVPSDCSSSWS</sequence>
<proteinExistence type="predicted"/>
<comment type="caution">
    <text evidence="3">The sequence shown here is derived from an EMBL/GenBank/DDBJ whole genome shotgun (WGS) entry which is preliminary data.</text>
</comment>
<dbReference type="EMBL" id="VBQZ03000044">
    <property type="protein sequence ID" value="MXQ88082.1"/>
    <property type="molecule type" value="Genomic_DNA"/>
</dbReference>
<keyword evidence="2" id="KW-0732">Signal</keyword>
<feature type="chain" id="PRO_5025615094" evidence="2">
    <location>
        <begin position="26"/>
        <end position="113"/>
    </location>
</feature>
<dbReference type="Proteomes" id="UP000322234">
    <property type="component" value="Unassembled WGS sequence"/>
</dbReference>
<evidence type="ECO:0000313" key="3">
    <source>
        <dbReference type="EMBL" id="MXQ88082.1"/>
    </source>
</evidence>
<organism evidence="3 4">
    <name type="scientific">Bos mutus</name>
    <name type="common">wild yak</name>
    <dbReference type="NCBI Taxonomy" id="72004"/>
    <lineage>
        <taxon>Eukaryota</taxon>
        <taxon>Metazoa</taxon>
        <taxon>Chordata</taxon>
        <taxon>Craniata</taxon>
        <taxon>Vertebrata</taxon>
        <taxon>Euteleostomi</taxon>
        <taxon>Mammalia</taxon>
        <taxon>Eutheria</taxon>
        <taxon>Laurasiatheria</taxon>
        <taxon>Artiodactyla</taxon>
        <taxon>Ruminantia</taxon>
        <taxon>Pecora</taxon>
        <taxon>Bovidae</taxon>
        <taxon>Bovinae</taxon>
        <taxon>Bos</taxon>
    </lineage>
</organism>
<keyword evidence="4" id="KW-1185">Reference proteome</keyword>
<protein>
    <submittedName>
        <fullName evidence="3">Uncharacterized protein</fullName>
    </submittedName>
</protein>
<reference evidence="3" key="1">
    <citation type="submission" date="2019-10" db="EMBL/GenBank/DDBJ databases">
        <title>The sequence and de novo assembly of the wild yak genome.</title>
        <authorList>
            <person name="Liu Y."/>
        </authorList>
    </citation>
    <scope>NUCLEOTIDE SEQUENCE [LARGE SCALE GENOMIC DNA]</scope>
    <source>
        <strain evidence="3">WY2019</strain>
    </source>
</reference>